<evidence type="ECO:0000256" key="2">
    <source>
        <dbReference type="SAM" id="Phobius"/>
    </source>
</evidence>
<sequence>MKFPQALLFALCGILQCNLAVSTFCSGRDQIQLPAGSSKNFACPGTTNGQVRIRWETTNLNAEGFSDDEYFINVFDDADQVYRDGQHEDAAFGFSGTLGSAGGDNWVVQFACDLEVFFLNCEDGDFSFVLVDCGCPAGMEVDEECSISSLNSATDATCVPMATPNPTKAPVATPNPTRAPVTPSPTDGPGTDAPVTPSPTDVPAASPATPGGPGNCFSGETLVQVKNERSCNSYNEDGYLPYAALGLEFANLMDKQNLFVQVAMLSLVLLVIGVFLSIEVLFGAAHGPLLVFLIIPGIYRGYQMYGSRANKKGNAKKLV</sequence>
<keyword evidence="2" id="KW-0812">Transmembrane</keyword>
<feature type="region of interest" description="Disordered" evidence="1">
    <location>
        <begin position="165"/>
        <end position="215"/>
    </location>
</feature>
<keyword evidence="2" id="KW-1133">Transmembrane helix</keyword>
<keyword evidence="5" id="KW-1185">Reference proteome</keyword>
<name>A0A9N8EH33_9STRA</name>
<evidence type="ECO:0000256" key="1">
    <source>
        <dbReference type="SAM" id="MobiDB-lite"/>
    </source>
</evidence>
<proteinExistence type="predicted"/>
<comment type="caution">
    <text evidence="4">The sequence shown here is derived from an EMBL/GenBank/DDBJ whole genome shotgun (WGS) entry which is preliminary data.</text>
</comment>
<organism evidence="4 5">
    <name type="scientific">Seminavis robusta</name>
    <dbReference type="NCBI Taxonomy" id="568900"/>
    <lineage>
        <taxon>Eukaryota</taxon>
        <taxon>Sar</taxon>
        <taxon>Stramenopiles</taxon>
        <taxon>Ochrophyta</taxon>
        <taxon>Bacillariophyta</taxon>
        <taxon>Bacillariophyceae</taxon>
        <taxon>Bacillariophycidae</taxon>
        <taxon>Naviculales</taxon>
        <taxon>Naviculaceae</taxon>
        <taxon>Seminavis</taxon>
    </lineage>
</organism>
<gene>
    <name evidence="4" type="ORF">SEMRO_939_G222470.1</name>
</gene>
<evidence type="ECO:0000313" key="5">
    <source>
        <dbReference type="Proteomes" id="UP001153069"/>
    </source>
</evidence>
<dbReference type="Proteomes" id="UP001153069">
    <property type="component" value="Unassembled WGS sequence"/>
</dbReference>
<keyword evidence="2" id="KW-0472">Membrane</keyword>
<feature type="signal peptide" evidence="3">
    <location>
        <begin position="1"/>
        <end position="20"/>
    </location>
</feature>
<accession>A0A9N8EH33</accession>
<reference evidence="4" key="1">
    <citation type="submission" date="2020-06" db="EMBL/GenBank/DDBJ databases">
        <authorList>
            <consortium name="Plant Systems Biology data submission"/>
        </authorList>
    </citation>
    <scope>NUCLEOTIDE SEQUENCE</scope>
    <source>
        <strain evidence="4">D6</strain>
    </source>
</reference>
<dbReference type="AlphaFoldDB" id="A0A9N8EH33"/>
<protein>
    <submittedName>
        <fullName evidence="4">Uncharacterized protein</fullName>
    </submittedName>
</protein>
<keyword evidence="3" id="KW-0732">Signal</keyword>
<evidence type="ECO:0000313" key="4">
    <source>
        <dbReference type="EMBL" id="CAB9518494.1"/>
    </source>
</evidence>
<dbReference type="EMBL" id="CAICTM010000937">
    <property type="protein sequence ID" value="CAB9518494.1"/>
    <property type="molecule type" value="Genomic_DNA"/>
</dbReference>
<feature type="chain" id="PRO_5040163191" evidence="3">
    <location>
        <begin position="21"/>
        <end position="319"/>
    </location>
</feature>
<evidence type="ECO:0000256" key="3">
    <source>
        <dbReference type="SAM" id="SignalP"/>
    </source>
</evidence>
<feature type="transmembrane region" description="Helical" evidence="2">
    <location>
        <begin position="262"/>
        <end position="295"/>
    </location>
</feature>